<proteinExistence type="predicted"/>
<feature type="non-terminal residue" evidence="1">
    <location>
        <position position="1"/>
    </location>
</feature>
<organism evidence="1 2">
    <name type="scientific">Coniosporium uncinatum</name>
    <dbReference type="NCBI Taxonomy" id="93489"/>
    <lineage>
        <taxon>Eukaryota</taxon>
        <taxon>Fungi</taxon>
        <taxon>Dikarya</taxon>
        <taxon>Ascomycota</taxon>
        <taxon>Pezizomycotina</taxon>
        <taxon>Dothideomycetes</taxon>
        <taxon>Dothideomycetes incertae sedis</taxon>
        <taxon>Coniosporium</taxon>
    </lineage>
</organism>
<accession>A0ACC3DUM0</accession>
<comment type="caution">
    <text evidence="1">The sequence shown here is derived from an EMBL/GenBank/DDBJ whole genome shotgun (WGS) entry which is preliminary data.</text>
</comment>
<dbReference type="Proteomes" id="UP001186974">
    <property type="component" value="Unassembled WGS sequence"/>
</dbReference>
<protein>
    <submittedName>
        <fullName evidence="1">Uncharacterized protein</fullName>
    </submittedName>
</protein>
<reference evidence="1" key="1">
    <citation type="submission" date="2024-09" db="EMBL/GenBank/DDBJ databases">
        <title>Black Yeasts Isolated from many extreme environments.</title>
        <authorList>
            <person name="Coleine C."/>
            <person name="Stajich J.E."/>
            <person name="Selbmann L."/>
        </authorList>
    </citation>
    <scope>NUCLEOTIDE SEQUENCE</scope>
    <source>
        <strain evidence="1">CCFEE 5737</strain>
    </source>
</reference>
<name>A0ACC3DUM0_9PEZI</name>
<dbReference type="EMBL" id="JAWDJW010000678">
    <property type="protein sequence ID" value="KAK3080214.1"/>
    <property type="molecule type" value="Genomic_DNA"/>
</dbReference>
<sequence>YLHPSSVKWYANRGIPYRRGYLFHGPPGVGKSSLSFALAGLFGLDIYVVSLLDPLLTESDLSLLFNNLPRRCVVLLEDIDSAGISRGDNNDDAEPGLKRGRGKPEGTTLTESNKATEANNFAADLAMELRRARRTGGTGDDANKTGISLSGLLNAIDGVASHEGRVLVMTTNHPEKLDKALIRPGRVDMQIEFKNASRQQARDIFLRMYSDDVTEQLALDAVTEDDTVGRQTFSWSGLLKVFGSEKAILPKSSTATTRKTIITGALGRGDDTTITAKTPLLTPPQTPGLPPPTTTPPPDSQPPVQITKTSTTPDSPPSQDELRTMAETFADLIPERVFSPAELQSFLIMRKKSPRRALEDVEGWREELREAKRVDGEKGEEE</sequence>
<gene>
    <name evidence="1" type="ORF">LTS18_002823</name>
</gene>
<keyword evidence="2" id="KW-1185">Reference proteome</keyword>
<evidence type="ECO:0000313" key="1">
    <source>
        <dbReference type="EMBL" id="KAK3080214.1"/>
    </source>
</evidence>
<evidence type="ECO:0000313" key="2">
    <source>
        <dbReference type="Proteomes" id="UP001186974"/>
    </source>
</evidence>